<protein>
    <recommendedName>
        <fullName evidence="6">RING-type domain-containing protein</fullName>
    </recommendedName>
</protein>
<keyword evidence="1" id="KW-0479">Metal-binding</keyword>
<name>A0A0L8G2L8_OCTBM</name>
<dbReference type="InterPro" id="IPR017907">
    <property type="entry name" value="Znf_RING_CS"/>
</dbReference>
<evidence type="ECO:0000256" key="4">
    <source>
        <dbReference type="PROSITE-ProRule" id="PRU00175"/>
    </source>
</evidence>
<dbReference type="Gene3D" id="2.120.10.30">
    <property type="entry name" value="TolB, C-terminal domain"/>
    <property type="match status" value="1"/>
</dbReference>
<dbReference type="Gene3D" id="3.30.40.10">
    <property type="entry name" value="Zinc/RING finger domain, C3HC4 (zinc finger)"/>
    <property type="match status" value="1"/>
</dbReference>
<dbReference type="EMBL" id="KQ424550">
    <property type="protein sequence ID" value="KOF70825.1"/>
    <property type="molecule type" value="Genomic_DNA"/>
</dbReference>
<keyword evidence="3" id="KW-0862">Zinc</keyword>
<sequence length="470" mass="53507">MAEAAETEFTLSACTICLEGYTEPRVLPCLHTYCTNCLKEYISSKLQQVKDESCFLCPTCRKSIHCLSNSNLDQLVTQFPIDICMNVLVSLEKQLKHLMDDESKIRKTKAAPEDPCKVPTMKENLCYREKPLVCRPKTKREYFYPNRELQMKKVISVYIEIQNKILPFLKEAVLFSNPSSNGEEIYKTGGRNMATDTGESKERHNSKYKKSAVTDLSMSPVVRSYRGWNYRGLLNTNEGYYVVINIRRKCLALYDNKRMVARLVLSHEPYGICWFGKNQIVVTASCQKLYVVKLLPTNSFELLHVFRTSIQYSGIDFYSDSHLLAIGYGEPHLKLVSLTNDTTIELTILTLPFYSLKGHKRVHLTSKGDIYIADTSNGIVYCFKPYVGWTSYNIRQPTDVVSLGNDVYISQGFGIDKILRLNTQTKKLSSFLSPKDGLACPCSMAVTNQNGIILACDDQDELKLGFWNEL</sequence>
<evidence type="ECO:0000256" key="5">
    <source>
        <dbReference type="SAM" id="MobiDB-lite"/>
    </source>
</evidence>
<dbReference type="InterPro" id="IPR047153">
    <property type="entry name" value="TRIM45/56/19-like"/>
</dbReference>
<gene>
    <name evidence="7" type="ORF">OCBIM_22002117mg</name>
</gene>
<feature type="domain" description="RING-type" evidence="6">
    <location>
        <begin position="14"/>
        <end position="61"/>
    </location>
</feature>
<evidence type="ECO:0000313" key="7">
    <source>
        <dbReference type="EMBL" id="KOF70825.1"/>
    </source>
</evidence>
<dbReference type="InterPro" id="IPR001841">
    <property type="entry name" value="Znf_RING"/>
</dbReference>
<organism evidence="7">
    <name type="scientific">Octopus bimaculoides</name>
    <name type="common">California two-spotted octopus</name>
    <dbReference type="NCBI Taxonomy" id="37653"/>
    <lineage>
        <taxon>Eukaryota</taxon>
        <taxon>Metazoa</taxon>
        <taxon>Spiralia</taxon>
        <taxon>Lophotrochozoa</taxon>
        <taxon>Mollusca</taxon>
        <taxon>Cephalopoda</taxon>
        <taxon>Coleoidea</taxon>
        <taxon>Octopodiformes</taxon>
        <taxon>Octopoda</taxon>
        <taxon>Incirrata</taxon>
        <taxon>Octopodidae</taxon>
        <taxon>Octopus</taxon>
    </lineage>
</organism>
<evidence type="ECO:0000256" key="2">
    <source>
        <dbReference type="ARBA" id="ARBA00022771"/>
    </source>
</evidence>
<dbReference type="AlphaFoldDB" id="A0A0L8G2L8"/>
<dbReference type="GO" id="GO:0008270">
    <property type="term" value="F:zinc ion binding"/>
    <property type="evidence" value="ECO:0007669"/>
    <property type="project" value="UniProtKB-KW"/>
</dbReference>
<proteinExistence type="predicted"/>
<dbReference type="PROSITE" id="PS00518">
    <property type="entry name" value="ZF_RING_1"/>
    <property type="match status" value="1"/>
</dbReference>
<dbReference type="SUPFAM" id="SSF101898">
    <property type="entry name" value="NHL repeat"/>
    <property type="match status" value="1"/>
</dbReference>
<dbReference type="SMART" id="SM00184">
    <property type="entry name" value="RING"/>
    <property type="match status" value="1"/>
</dbReference>
<keyword evidence="2 4" id="KW-0863">Zinc-finger</keyword>
<evidence type="ECO:0000256" key="3">
    <source>
        <dbReference type="ARBA" id="ARBA00022833"/>
    </source>
</evidence>
<dbReference type="PROSITE" id="PS50089">
    <property type="entry name" value="ZF_RING_2"/>
    <property type="match status" value="1"/>
</dbReference>
<reference evidence="7" key="1">
    <citation type="submission" date="2015-07" db="EMBL/GenBank/DDBJ databases">
        <title>MeaNS - Measles Nucleotide Surveillance Program.</title>
        <authorList>
            <person name="Tran T."/>
            <person name="Druce J."/>
        </authorList>
    </citation>
    <scope>NUCLEOTIDE SEQUENCE</scope>
    <source>
        <strain evidence="7">UCB-OBI-ISO-001</strain>
        <tissue evidence="7">Gonad</tissue>
    </source>
</reference>
<evidence type="ECO:0000256" key="1">
    <source>
        <dbReference type="ARBA" id="ARBA00022723"/>
    </source>
</evidence>
<dbReference type="SUPFAM" id="SSF57850">
    <property type="entry name" value="RING/U-box"/>
    <property type="match status" value="1"/>
</dbReference>
<evidence type="ECO:0000259" key="6">
    <source>
        <dbReference type="PROSITE" id="PS50089"/>
    </source>
</evidence>
<dbReference type="InterPro" id="IPR027370">
    <property type="entry name" value="Znf-RING_euk"/>
</dbReference>
<dbReference type="PANTHER" id="PTHR25462">
    <property type="entry name" value="BONUS, ISOFORM C-RELATED"/>
    <property type="match status" value="1"/>
</dbReference>
<dbReference type="Pfam" id="PF13445">
    <property type="entry name" value="zf-RING_UBOX"/>
    <property type="match status" value="1"/>
</dbReference>
<dbReference type="InterPro" id="IPR011042">
    <property type="entry name" value="6-blade_b-propeller_TolB-like"/>
</dbReference>
<dbReference type="PANTHER" id="PTHR25462:SF296">
    <property type="entry name" value="MEIOTIC P26, ISOFORM F"/>
    <property type="match status" value="1"/>
</dbReference>
<feature type="region of interest" description="Disordered" evidence="5">
    <location>
        <begin position="185"/>
        <end position="209"/>
    </location>
</feature>
<accession>A0A0L8G2L8</accession>
<dbReference type="InterPro" id="IPR013083">
    <property type="entry name" value="Znf_RING/FYVE/PHD"/>
</dbReference>
<dbReference type="GO" id="GO:0061630">
    <property type="term" value="F:ubiquitin protein ligase activity"/>
    <property type="evidence" value="ECO:0007669"/>
    <property type="project" value="TreeGrafter"/>
</dbReference>
<dbReference type="STRING" id="37653.A0A0L8G2L8"/>